<proteinExistence type="predicted"/>
<name>A0ABP0IZD3_9DINO</name>
<gene>
    <name evidence="2" type="ORF">CCMP2556_LOCUS8857</name>
    <name evidence="3" type="ORF">CCMP2556_LOCUS9392</name>
</gene>
<feature type="region of interest" description="Disordered" evidence="1">
    <location>
        <begin position="161"/>
        <end position="224"/>
    </location>
</feature>
<dbReference type="EMBL" id="CAXAMN010004358">
    <property type="protein sequence ID" value="CAK9008790.1"/>
    <property type="molecule type" value="Genomic_DNA"/>
</dbReference>
<dbReference type="EMBL" id="CAXAMN010004058">
    <property type="protein sequence ID" value="CAK9007473.1"/>
    <property type="molecule type" value="Genomic_DNA"/>
</dbReference>
<evidence type="ECO:0000313" key="3">
    <source>
        <dbReference type="EMBL" id="CAK9008790.1"/>
    </source>
</evidence>
<protein>
    <submittedName>
        <fullName evidence="2">Uncharacterized protein</fullName>
    </submittedName>
</protein>
<keyword evidence="4" id="KW-1185">Reference proteome</keyword>
<reference evidence="2 4" key="1">
    <citation type="submission" date="2024-02" db="EMBL/GenBank/DDBJ databases">
        <authorList>
            <person name="Chen Y."/>
            <person name="Shah S."/>
            <person name="Dougan E. K."/>
            <person name="Thang M."/>
            <person name="Chan C."/>
        </authorList>
    </citation>
    <scope>NUCLEOTIDE SEQUENCE [LARGE SCALE GENOMIC DNA]</scope>
</reference>
<accession>A0ABP0IZD3</accession>
<feature type="compositionally biased region" description="Basic and acidic residues" evidence="1">
    <location>
        <begin position="207"/>
        <end position="219"/>
    </location>
</feature>
<comment type="caution">
    <text evidence="2">The sequence shown here is derived from an EMBL/GenBank/DDBJ whole genome shotgun (WGS) entry which is preliminary data.</text>
</comment>
<evidence type="ECO:0000313" key="4">
    <source>
        <dbReference type="Proteomes" id="UP001642484"/>
    </source>
</evidence>
<feature type="region of interest" description="Disordered" evidence="1">
    <location>
        <begin position="129"/>
        <end position="149"/>
    </location>
</feature>
<organism evidence="2 4">
    <name type="scientific">Durusdinium trenchii</name>
    <dbReference type="NCBI Taxonomy" id="1381693"/>
    <lineage>
        <taxon>Eukaryota</taxon>
        <taxon>Sar</taxon>
        <taxon>Alveolata</taxon>
        <taxon>Dinophyceae</taxon>
        <taxon>Suessiales</taxon>
        <taxon>Symbiodiniaceae</taxon>
        <taxon>Durusdinium</taxon>
    </lineage>
</organism>
<sequence length="476" mass="52368">MLEHLPVTVISLVQSDTYTGGDLILLDSAVARPSAEELANNYCWLKPIVMDSPSKVPSGYYLTDAFLRLDAKLNRKLFRPKQGESRMFLAGREGVKAKRCVGAIRYLWRNSHGAHDARVLDLKQCLSPSPPRGVEAAGDTAPSPVACSPHEVGEDVRALLSEDSDSESSEAGEPVGGSEGNRESSNDSDGEPSVAGTQPASASGESESDKSSDSPHRDSQVGSGWLGKAFNEVCRMDREEKAVLQKLRASLMEELSSPDMNSKMVNHPSVVRFMLKPEVIDEYMVYAATMVNDFGAVISPTLAQTSHYLKWIYDQKMKQLEEQDREKPLKRALSYMDLDGSAEGEGECVQPKSTWCKKPRAADQIEVKQNAKAAKEADERADPELRCDSFHGQLLDDLPMEARPFKDKEYKGRKGYTIHSDRGAAIEVLVFSRAFVVKKFGRGAVEKTSLKTGQVTWAKHGGPGPAWELAKQRANF</sequence>
<dbReference type="Proteomes" id="UP001642484">
    <property type="component" value="Unassembled WGS sequence"/>
</dbReference>
<evidence type="ECO:0000313" key="2">
    <source>
        <dbReference type="EMBL" id="CAK9007473.1"/>
    </source>
</evidence>
<evidence type="ECO:0000256" key="1">
    <source>
        <dbReference type="SAM" id="MobiDB-lite"/>
    </source>
</evidence>